<keyword evidence="9" id="KW-0472">Membrane</keyword>
<keyword evidence="12" id="KW-1185">Reference proteome</keyword>
<dbReference type="Proteomes" id="UP000465601">
    <property type="component" value="Unassembled WGS sequence"/>
</dbReference>
<keyword evidence="5" id="KW-1003">Cell membrane</keyword>
<dbReference type="GO" id="GO:0009288">
    <property type="term" value="C:bacterial-type flagellum"/>
    <property type="evidence" value="ECO:0007669"/>
    <property type="project" value="InterPro"/>
</dbReference>
<keyword evidence="4" id="KW-0813">Transport</keyword>
<evidence type="ECO:0000256" key="9">
    <source>
        <dbReference type="ARBA" id="ARBA00023136"/>
    </source>
</evidence>
<proteinExistence type="inferred from homology"/>
<dbReference type="GO" id="GO:0006935">
    <property type="term" value="P:chemotaxis"/>
    <property type="evidence" value="ECO:0007669"/>
    <property type="project" value="UniProtKB-KW"/>
</dbReference>
<organism evidence="11 12">
    <name type="scientific">Alkaliphilus serpentinus</name>
    <dbReference type="NCBI Taxonomy" id="1482731"/>
    <lineage>
        <taxon>Bacteria</taxon>
        <taxon>Bacillati</taxon>
        <taxon>Bacillota</taxon>
        <taxon>Clostridia</taxon>
        <taxon>Peptostreptococcales</taxon>
        <taxon>Natronincolaceae</taxon>
        <taxon>Alkaliphilus</taxon>
    </lineage>
</organism>
<keyword evidence="10" id="KW-1006">Bacterial flagellum protein export</keyword>
<dbReference type="RefSeq" id="WP_151865111.1">
    <property type="nucleotide sequence ID" value="NZ_WBZB01000013.1"/>
</dbReference>
<protein>
    <recommendedName>
        <fullName evidence="3">Flagellar FliJ protein</fullName>
    </recommendedName>
</protein>
<gene>
    <name evidence="11" type="primary">fliJ</name>
    <name evidence="11" type="ORF">F8153_04180</name>
</gene>
<sequence>MAKEFSYRFETILNIKEKDEENKKILLGNATKALNKEREHLQLLLEKKTSLQQQWRSLGEIRTTIKDIKTFSNTIKYFEDLIKSQSNTVKNCEAKVNGCRLQLVDARKQTKIYSKIKEKDRSLYQYKLAKDEEVLVDELISYNTVKKQGG</sequence>
<dbReference type="OrthoDB" id="1955740at2"/>
<dbReference type="GO" id="GO:0071973">
    <property type="term" value="P:bacterial-type flagellum-dependent cell motility"/>
    <property type="evidence" value="ECO:0007669"/>
    <property type="project" value="InterPro"/>
</dbReference>
<evidence type="ECO:0000256" key="4">
    <source>
        <dbReference type="ARBA" id="ARBA00022448"/>
    </source>
</evidence>
<reference evidence="11 12" key="1">
    <citation type="submission" date="2019-10" db="EMBL/GenBank/DDBJ databases">
        <title>Alkaliphilus serpentinus sp. nov. and Alkaliphilus pronyensis sp. nov., two novel anaerobic alkaliphilic species isolated from the serpentinized-hosted hydrothermal field of the Prony Bay (New Caledonia).</title>
        <authorList>
            <person name="Postec A."/>
        </authorList>
    </citation>
    <scope>NUCLEOTIDE SEQUENCE [LARGE SCALE GENOMIC DNA]</scope>
    <source>
        <strain evidence="11 12">LacT</strain>
    </source>
</reference>
<dbReference type="InterPro" id="IPR053716">
    <property type="entry name" value="Flag_assembly_chemotaxis_eff"/>
</dbReference>
<dbReference type="EMBL" id="WBZB01000013">
    <property type="protein sequence ID" value="KAB3531385.1"/>
    <property type="molecule type" value="Genomic_DNA"/>
</dbReference>
<keyword evidence="11" id="KW-0969">Cilium</keyword>
<dbReference type="GO" id="GO:0005886">
    <property type="term" value="C:plasma membrane"/>
    <property type="evidence" value="ECO:0007669"/>
    <property type="project" value="UniProtKB-SubCell"/>
</dbReference>
<dbReference type="InterPro" id="IPR012823">
    <property type="entry name" value="Flagell_FliJ"/>
</dbReference>
<dbReference type="Gene3D" id="1.10.287.1700">
    <property type="match status" value="1"/>
</dbReference>
<comment type="subcellular location">
    <subcellularLocation>
        <location evidence="1">Cell membrane</location>
        <topology evidence="1">Peripheral membrane protein</topology>
        <orientation evidence="1">Cytoplasmic side</orientation>
    </subcellularLocation>
</comment>
<accession>A0A833MA22</accession>
<evidence type="ECO:0000256" key="3">
    <source>
        <dbReference type="ARBA" id="ARBA00020392"/>
    </source>
</evidence>
<evidence type="ECO:0000256" key="1">
    <source>
        <dbReference type="ARBA" id="ARBA00004413"/>
    </source>
</evidence>
<evidence type="ECO:0000313" key="11">
    <source>
        <dbReference type="EMBL" id="KAB3531385.1"/>
    </source>
</evidence>
<name>A0A833MA22_9FIRM</name>
<evidence type="ECO:0000313" key="12">
    <source>
        <dbReference type="Proteomes" id="UP000465601"/>
    </source>
</evidence>
<evidence type="ECO:0000256" key="5">
    <source>
        <dbReference type="ARBA" id="ARBA00022475"/>
    </source>
</evidence>
<keyword evidence="6" id="KW-0145">Chemotaxis</keyword>
<dbReference type="Pfam" id="PF02050">
    <property type="entry name" value="FliJ"/>
    <property type="match status" value="1"/>
</dbReference>
<keyword evidence="11" id="KW-0282">Flagellum</keyword>
<keyword evidence="7" id="KW-1005">Bacterial flagellum biogenesis</keyword>
<dbReference type="AlphaFoldDB" id="A0A833MA22"/>
<evidence type="ECO:0000256" key="6">
    <source>
        <dbReference type="ARBA" id="ARBA00022500"/>
    </source>
</evidence>
<evidence type="ECO:0000256" key="2">
    <source>
        <dbReference type="ARBA" id="ARBA00010004"/>
    </source>
</evidence>
<dbReference type="NCBIfam" id="TIGR02473">
    <property type="entry name" value="flagell_FliJ"/>
    <property type="match status" value="1"/>
</dbReference>
<comment type="caution">
    <text evidence="11">The sequence shown here is derived from an EMBL/GenBank/DDBJ whole genome shotgun (WGS) entry which is preliminary data.</text>
</comment>
<keyword evidence="8" id="KW-0653">Protein transport</keyword>
<evidence type="ECO:0000256" key="10">
    <source>
        <dbReference type="ARBA" id="ARBA00023225"/>
    </source>
</evidence>
<keyword evidence="11" id="KW-0966">Cell projection</keyword>
<evidence type="ECO:0000256" key="7">
    <source>
        <dbReference type="ARBA" id="ARBA00022795"/>
    </source>
</evidence>
<dbReference type="GO" id="GO:0015031">
    <property type="term" value="P:protein transport"/>
    <property type="evidence" value="ECO:0007669"/>
    <property type="project" value="UniProtKB-KW"/>
</dbReference>
<evidence type="ECO:0000256" key="8">
    <source>
        <dbReference type="ARBA" id="ARBA00022927"/>
    </source>
</evidence>
<dbReference type="GO" id="GO:0044781">
    <property type="term" value="P:bacterial-type flagellum organization"/>
    <property type="evidence" value="ECO:0007669"/>
    <property type="project" value="UniProtKB-KW"/>
</dbReference>
<comment type="similarity">
    <text evidence="2">Belongs to the FliJ family.</text>
</comment>